<dbReference type="EMBL" id="CYRY02001113">
    <property type="protein sequence ID" value="VCW60596.1"/>
    <property type="molecule type" value="Genomic_DNA"/>
</dbReference>
<sequence length="46" mass="5394">MHRRLVIVSVEGRDNLSGMWGMDPWTILNYHNEEETEHIQEPNGDS</sequence>
<comment type="caution">
    <text evidence="1">The sequence shown here is derived from an EMBL/GenBank/DDBJ whole genome shotgun (WGS) entry which is preliminary data.</text>
</comment>
<evidence type="ECO:0000313" key="1">
    <source>
        <dbReference type="EMBL" id="VCW60596.1"/>
    </source>
</evidence>
<gene>
    <name evidence="1" type="ORF">BN2614_LOCUS5</name>
</gene>
<dbReference type="AlphaFoldDB" id="A0A9X9LDS1"/>
<reference evidence="1 2" key="1">
    <citation type="submission" date="2018-10" db="EMBL/GenBank/DDBJ databases">
        <authorList>
            <person name="Ekblom R."/>
            <person name="Jareborg N."/>
        </authorList>
    </citation>
    <scope>NUCLEOTIDE SEQUENCE [LARGE SCALE GENOMIC DNA]</scope>
    <source>
        <tissue evidence="1">Muscle</tissue>
    </source>
</reference>
<name>A0A9X9LDS1_GULGU</name>
<dbReference type="Proteomes" id="UP000269945">
    <property type="component" value="Unassembled WGS sequence"/>
</dbReference>
<proteinExistence type="predicted"/>
<protein>
    <submittedName>
        <fullName evidence="1">Uncharacterized protein</fullName>
    </submittedName>
</protein>
<feature type="non-terminal residue" evidence="1">
    <location>
        <position position="46"/>
    </location>
</feature>
<evidence type="ECO:0000313" key="2">
    <source>
        <dbReference type="Proteomes" id="UP000269945"/>
    </source>
</evidence>
<keyword evidence="2" id="KW-1185">Reference proteome</keyword>
<accession>A0A9X9LDS1</accession>
<organism evidence="1 2">
    <name type="scientific">Gulo gulo</name>
    <name type="common">Wolverine</name>
    <name type="synonym">Gluton</name>
    <dbReference type="NCBI Taxonomy" id="48420"/>
    <lineage>
        <taxon>Eukaryota</taxon>
        <taxon>Metazoa</taxon>
        <taxon>Chordata</taxon>
        <taxon>Craniata</taxon>
        <taxon>Vertebrata</taxon>
        <taxon>Euteleostomi</taxon>
        <taxon>Mammalia</taxon>
        <taxon>Eutheria</taxon>
        <taxon>Laurasiatheria</taxon>
        <taxon>Carnivora</taxon>
        <taxon>Caniformia</taxon>
        <taxon>Musteloidea</taxon>
        <taxon>Mustelidae</taxon>
        <taxon>Guloninae</taxon>
        <taxon>Gulo</taxon>
    </lineage>
</organism>